<accession>A0A139SXK6</accession>
<evidence type="ECO:0000313" key="2">
    <source>
        <dbReference type="EMBL" id="KXU39347.1"/>
    </source>
</evidence>
<keyword evidence="1" id="KW-0472">Membrane</keyword>
<reference evidence="2 3" key="1">
    <citation type="submission" date="2016-02" db="EMBL/GenBank/DDBJ databases">
        <authorList>
            <person name="Wen L."/>
            <person name="He K."/>
            <person name="Yang H."/>
        </authorList>
    </citation>
    <scope>NUCLEOTIDE SEQUENCE [LARGE SCALE GENOMIC DNA]</scope>
    <source>
        <strain evidence="2 3">CV58</strain>
    </source>
</reference>
<keyword evidence="3" id="KW-1185">Reference proteome</keyword>
<comment type="caution">
    <text evidence="2">The sequence shown here is derived from an EMBL/GenBank/DDBJ whole genome shotgun (WGS) entry which is preliminary data.</text>
</comment>
<keyword evidence="1" id="KW-0812">Transmembrane</keyword>
<feature type="transmembrane region" description="Helical" evidence="1">
    <location>
        <begin position="91"/>
        <end position="113"/>
    </location>
</feature>
<evidence type="ECO:0000256" key="1">
    <source>
        <dbReference type="SAM" id="Phobius"/>
    </source>
</evidence>
<dbReference type="Proteomes" id="UP000072660">
    <property type="component" value="Unassembled WGS sequence"/>
</dbReference>
<protein>
    <recommendedName>
        <fullName evidence="4">DUF2232 domain-containing protein</fullName>
    </recommendedName>
</protein>
<feature type="transmembrane region" description="Helical" evidence="1">
    <location>
        <begin position="45"/>
        <end position="63"/>
    </location>
</feature>
<feature type="transmembrane region" description="Helical" evidence="1">
    <location>
        <begin position="154"/>
        <end position="177"/>
    </location>
</feature>
<organism evidence="2 3">
    <name type="scientific">Ventosimonas gracilis</name>
    <dbReference type="NCBI Taxonomy" id="1680762"/>
    <lineage>
        <taxon>Bacteria</taxon>
        <taxon>Pseudomonadati</taxon>
        <taxon>Pseudomonadota</taxon>
        <taxon>Gammaproteobacteria</taxon>
        <taxon>Pseudomonadales</taxon>
        <taxon>Ventosimonadaceae</taxon>
        <taxon>Ventosimonas</taxon>
    </lineage>
</organism>
<keyword evidence="1" id="KW-1133">Transmembrane helix</keyword>
<feature type="transmembrane region" description="Helical" evidence="1">
    <location>
        <begin position="249"/>
        <end position="275"/>
    </location>
</feature>
<name>A0A139SXK6_9GAMM</name>
<evidence type="ECO:0000313" key="3">
    <source>
        <dbReference type="Proteomes" id="UP000072660"/>
    </source>
</evidence>
<dbReference type="OrthoDB" id="5659946at2"/>
<feature type="transmembrane region" description="Helical" evidence="1">
    <location>
        <begin position="204"/>
        <end position="237"/>
    </location>
</feature>
<feature type="transmembrane region" description="Helical" evidence="1">
    <location>
        <begin position="12"/>
        <end position="33"/>
    </location>
</feature>
<sequence length="297" mass="31712">MRALLHFILRGQVSCGLLLAAASAIPLLVWLAAAGGSLLLLRRGLAASGPALLLALLPTLAWWQVADEPRMALILLGSFALAQVLRRYSSWVWVLLCSLLTGAASALCLKLAFSEPLAAQNAQLQPFLPQALGTLYQQMSEAEQLRLSELMPQLLLGVLATLLQIASLIGLMLARYWQALLFNPGGFAREFHALRLPKSVAFSLFALLLLMPALSATGAVLVPLCSLPLLFAGLALVHGKLAGKAGGKFGLVGLYLSLLLFMQLAYPLLVVLALADSLFDFRGLKTRKGHSASNPDI</sequence>
<gene>
    <name evidence="2" type="ORF">AXE65_09100</name>
</gene>
<proteinExistence type="predicted"/>
<evidence type="ECO:0008006" key="4">
    <source>
        <dbReference type="Google" id="ProtNLM"/>
    </source>
</evidence>
<dbReference type="EMBL" id="LSZO01000017">
    <property type="protein sequence ID" value="KXU39347.1"/>
    <property type="molecule type" value="Genomic_DNA"/>
</dbReference>
<dbReference type="AlphaFoldDB" id="A0A139SXK6"/>
<dbReference type="RefSeq" id="WP_068386752.1">
    <property type="nucleotide sequence ID" value="NZ_LSZO01000017.1"/>
</dbReference>